<feature type="domain" description="Phytocyanin" evidence="5">
    <location>
        <begin position="25"/>
        <end position="128"/>
    </location>
</feature>
<dbReference type="EMBL" id="JAUESC010000386">
    <property type="protein sequence ID" value="KAK0577008.1"/>
    <property type="molecule type" value="Genomic_DNA"/>
</dbReference>
<feature type="chain" id="PRO_5041345471" description="Phytocyanin domain-containing protein" evidence="4">
    <location>
        <begin position="25"/>
        <end position="260"/>
    </location>
</feature>
<dbReference type="GO" id="GO:0046872">
    <property type="term" value="F:metal ion binding"/>
    <property type="evidence" value="ECO:0007669"/>
    <property type="project" value="UniProtKB-KW"/>
</dbReference>
<keyword evidence="7" id="KW-1185">Reference proteome</keyword>
<dbReference type="InterPro" id="IPR008972">
    <property type="entry name" value="Cupredoxin"/>
</dbReference>
<dbReference type="Gene3D" id="2.60.40.420">
    <property type="entry name" value="Cupredoxins - blue copper proteins"/>
    <property type="match status" value="2"/>
</dbReference>
<dbReference type="PANTHER" id="PTHR33021">
    <property type="entry name" value="BLUE COPPER PROTEIN"/>
    <property type="match status" value="1"/>
</dbReference>
<keyword evidence="4" id="KW-0732">Signal</keyword>
<reference evidence="6" key="1">
    <citation type="journal article" date="2022" name="Plant J.">
        <title>Strategies of tolerance reflected in two North American maple genomes.</title>
        <authorList>
            <person name="McEvoy S.L."/>
            <person name="Sezen U.U."/>
            <person name="Trouern-Trend A."/>
            <person name="McMahon S.M."/>
            <person name="Schaberg P.G."/>
            <person name="Yang J."/>
            <person name="Wegrzyn J.L."/>
            <person name="Swenson N.G."/>
        </authorList>
    </citation>
    <scope>NUCLEOTIDE SEQUENCE</scope>
    <source>
        <strain evidence="6">NS2018</strain>
    </source>
</reference>
<evidence type="ECO:0000256" key="4">
    <source>
        <dbReference type="SAM" id="SignalP"/>
    </source>
</evidence>
<dbReference type="AlphaFoldDB" id="A0AA39RN83"/>
<dbReference type="Proteomes" id="UP001168877">
    <property type="component" value="Unassembled WGS sequence"/>
</dbReference>
<protein>
    <recommendedName>
        <fullName evidence="5">Phytocyanin domain-containing protein</fullName>
    </recommendedName>
</protein>
<evidence type="ECO:0000256" key="3">
    <source>
        <dbReference type="ARBA" id="ARBA00023180"/>
    </source>
</evidence>
<keyword evidence="3" id="KW-0325">Glycoprotein</keyword>
<accession>A0AA39RN83</accession>
<feature type="signal peptide" evidence="4">
    <location>
        <begin position="1"/>
        <end position="24"/>
    </location>
</feature>
<dbReference type="InterPro" id="IPR003245">
    <property type="entry name" value="Phytocyanin_dom"/>
</dbReference>
<dbReference type="Pfam" id="PF02298">
    <property type="entry name" value="Cu_bind_like"/>
    <property type="match status" value="2"/>
</dbReference>
<name>A0AA39RN83_ACESA</name>
<reference evidence="6" key="2">
    <citation type="submission" date="2023-06" db="EMBL/GenBank/DDBJ databases">
        <authorList>
            <person name="Swenson N.G."/>
            <person name="Wegrzyn J.L."/>
            <person name="Mcevoy S.L."/>
        </authorList>
    </citation>
    <scope>NUCLEOTIDE SEQUENCE</scope>
    <source>
        <strain evidence="6">NS2018</strain>
        <tissue evidence="6">Leaf</tissue>
    </source>
</reference>
<comment type="caution">
    <text evidence="6">The sequence shown here is derived from an EMBL/GenBank/DDBJ whole genome shotgun (WGS) entry which is preliminary data.</text>
</comment>
<proteinExistence type="predicted"/>
<dbReference type="InterPro" id="IPR039391">
    <property type="entry name" value="Phytocyanin-like"/>
</dbReference>
<sequence>MALVLAKAVTILLLVMTSFRVSFGAIYKVGDSAGWTNTKSQGNVVDYKKWALSKSFRPGDTLLFEYNPQTHNVMQVNRRDFFSCNPTDPISTYSTGKDLISLTSPGHYYFVGPNHCEDGLKFAIRVSKDHLFEYNPQIHNVMQVNRRDFVSCKPTDPISTYSTGKDMISLKAPGHYYFVGPNHCEDGLKFAIRVSKAHRNCGGADAGGSSPGNTMIYPFGPGDPMIYPSADFSGSLSLHSSDDQLVTQLILVAGVVAFFL</sequence>
<dbReference type="GO" id="GO:0009055">
    <property type="term" value="F:electron transfer activity"/>
    <property type="evidence" value="ECO:0007669"/>
    <property type="project" value="InterPro"/>
</dbReference>
<dbReference type="PANTHER" id="PTHR33021:SF443">
    <property type="entry name" value="MAVICYANIN-LIKE"/>
    <property type="match status" value="1"/>
</dbReference>
<evidence type="ECO:0000313" key="6">
    <source>
        <dbReference type="EMBL" id="KAK0577008.1"/>
    </source>
</evidence>
<dbReference type="FunFam" id="2.60.40.420:FF:000003">
    <property type="entry name" value="Blue copper"/>
    <property type="match status" value="1"/>
</dbReference>
<evidence type="ECO:0000313" key="7">
    <source>
        <dbReference type="Proteomes" id="UP001168877"/>
    </source>
</evidence>
<dbReference type="PROSITE" id="PS51485">
    <property type="entry name" value="PHYTOCYANIN"/>
    <property type="match status" value="2"/>
</dbReference>
<evidence type="ECO:0000259" key="5">
    <source>
        <dbReference type="PROSITE" id="PS51485"/>
    </source>
</evidence>
<evidence type="ECO:0000256" key="1">
    <source>
        <dbReference type="ARBA" id="ARBA00022723"/>
    </source>
</evidence>
<dbReference type="GO" id="GO:0005886">
    <property type="term" value="C:plasma membrane"/>
    <property type="evidence" value="ECO:0007669"/>
    <property type="project" value="TreeGrafter"/>
</dbReference>
<organism evidence="6 7">
    <name type="scientific">Acer saccharum</name>
    <name type="common">Sugar maple</name>
    <dbReference type="NCBI Taxonomy" id="4024"/>
    <lineage>
        <taxon>Eukaryota</taxon>
        <taxon>Viridiplantae</taxon>
        <taxon>Streptophyta</taxon>
        <taxon>Embryophyta</taxon>
        <taxon>Tracheophyta</taxon>
        <taxon>Spermatophyta</taxon>
        <taxon>Magnoliopsida</taxon>
        <taxon>eudicotyledons</taxon>
        <taxon>Gunneridae</taxon>
        <taxon>Pentapetalae</taxon>
        <taxon>rosids</taxon>
        <taxon>malvids</taxon>
        <taxon>Sapindales</taxon>
        <taxon>Sapindaceae</taxon>
        <taxon>Hippocastanoideae</taxon>
        <taxon>Acereae</taxon>
        <taxon>Acer</taxon>
    </lineage>
</organism>
<keyword evidence="1" id="KW-0479">Metal-binding</keyword>
<gene>
    <name evidence="6" type="ORF">LWI29_026522</name>
</gene>
<keyword evidence="2" id="KW-0186">Copper</keyword>
<dbReference type="SUPFAM" id="SSF49503">
    <property type="entry name" value="Cupredoxins"/>
    <property type="match status" value="2"/>
</dbReference>
<feature type="domain" description="Phytocyanin" evidence="5">
    <location>
        <begin position="132"/>
        <end position="196"/>
    </location>
</feature>
<evidence type="ECO:0000256" key="2">
    <source>
        <dbReference type="ARBA" id="ARBA00023008"/>
    </source>
</evidence>
<dbReference type="CDD" id="cd04216">
    <property type="entry name" value="Phytocyanin"/>
    <property type="match status" value="1"/>
</dbReference>